<dbReference type="KEGG" id="bss:BSUW23_06820"/>
<reference evidence="1 2" key="2">
    <citation type="journal article" date="2011" name="Microbiology">
        <title>The genome sequence of Bacillus subtilis subsp. spizizenii W23: insights into speciation within the B. subtilis complex and into the history of B. subtilis genetics.</title>
        <authorList>
            <person name="Zeigler D.R."/>
        </authorList>
    </citation>
    <scope>NUCLEOTIDE SEQUENCE [LARGE SCALE GENOMIC DNA]</scope>
    <source>
        <strain evidence="2">ATCC 23059 / NRRL B-14472 / W23</strain>
    </source>
</reference>
<gene>
    <name evidence="1" type="ordered locus">BSUW23_06820</name>
</gene>
<dbReference type="EMBL" id="CP002183">
    <property type="protein sequence ID" value="ADM37412.1"/>
    <property type="molecule type" value="Genomic_DNA"/>
</dbReference>
<dbReference type="HOGENOM" id="CLU_3076917_0_0_9"/>
<accession>E0U2J2</accession>
<dbReference type="AlphaFoldDB" id="E0U2J2"/>
<evidence type="ECO:0000313" key="2">
    <source>
        <dbReference type="Proteomes" id="UP000002233"/>
    </source>
</evidence>
<sequence>MPYSAKALRLKALARFFAVLLSPSIPEGFFYAFKTKLIKGGAEYGFSPFESI</sequence>
<evidence type="ECO:0000313" key="1">
    <source>
        <dbReference type="EMBL" id="ADM37412.1"/>
    </source>
</evidence>
<organism evidence="1 2">
    <name type="scientific">Bacillus spizizenii (strain ATCC 23059 / NRRL B-14472 / W23)</name>
    <name type="common">Bacillus subtilis subsp. spizizenii</name>
    <dbReference type="NCBI Taxonomy" id="655816"/>
    <lineage>
        <taxon>Bacteria</taxon>
        <taxon>Bacillati</taxon>
        <taxon>Bacillota</taxon>
        <taxon>Bacilli</taxon>
        <taxon>Bacillales</taxon>
        <taxon>Bacillaceae</taxon>
        <taxon>Bacillus</taxon>
    </lineage>
</organism>
<protein>
    <submittedName>
        <fullName evidence="1">Uncharacterized protein</fullName>
    </submittedName>
</protein>
<proteinExistence type="predicted"/>
<dbReference type="Proteomes" id="UP000002233">
    <property type="component" value="Chromosome"/>
</dbReference>
<name>E0U2J2_BACSH</name>
<reference key="1">
    <citation type="submission" date="2010-08" db="EMBL/GenBank/DDBJ databases">
        <authorList>
            <person name="Zeigler D.R."/>
        </authorList>
    </citation>
    <scope>NUCLEOTIDE SEQUENCE</scope>
    <source>
        <strain>W23</strain>
    </source>
</reference>